<evidence type="ECO:0000313" key="1">
    <source>
        <dbReference type="EMBL" id="MPM52053.1"/>
    </source>
</evidence>
<sequence>MLGEGHARQSAHRLSLRAGGDHKDLIITVIGNIIKFQNRVPRNLKQTEIHRDGGYVHHAAAYKADLAAVLQRAIHHLLHAVNIAGKHGDDHAAGRGADLIGKGLSNLALGHAVAGPLDIGALAHQGHHAPLACCCQRAYIRYMPLGRSVVDLEVAAVNDGTGRGGDDQRVSACDGVIHPDKLDREAAQLDHLTGLHCVHLNAVNALLLELVADQGHGHP</sequence>
<accession>A0A645AMJ4</accession>
<organism evidence="1">
    <name type="scientific">bioreactor metagenome</name>
    <dbReference type="NCBI Taxonomy" id="1076179"/>
    <lineage>
        <taxon>unclassified sequences</taxon>
        <taxon>metagenomes</taxon>
        <taxon>ecological metagenomes</taxon>
    </lineage>
</organism>
<reference evidence="1" key="1">
    <citation type="submission" date="2019-08" db="EMBL/GenBank/DDBJ databases">
        <authorList>
            <person name="Kucharzyk K."/>
            <person name="Murdoch R.W."/>
            <person name="Higgins S."/>
            <person name="Loffler F."/>
        </authorList>
    </citation>
    <scope>NUCLEOTIDE SEQUENCE</scope>
</reference>
<dbReference type="EMBL" id="VSSQ01013690">
    <property type="protein sequence ID" value="MPM52053.1"/>
    <property type="molecule type" value="Genomic_DNA"/>
</dbReference>
<name>A0A645AMJ4_9ZZZZ</name>
<protein>
    <submittedName>
        <fullName evidence="1">Uncharacterized protein</fullName>
    </submittedName>
</protein>
<comment type="caution">
    <text evidence="1">The sequence shown here is derived from an EMBL/GenBank/DDBJ whole genome shotgun (WGS) entry which is preliminary data.</text>
</comment>
<proteinExistence type="predicted"/>
<dbReference type="AlphaFoldDB" id="A0A645AMJ4"/>
<gene>
    <name evidence="1" type="ORF">SDC9_98806</name>
</gene>